<dbReference type="Gene3D" id="1.20.120.1630">
    <property type="match status" value="1"/>
</dbReference>
<comment type="similarity">
    <text evidence="2">Belongs to the steroid 5-alpha reductase family.</text>
</comment>
<evidence type="ECO:0000256" key="6">
    <source>
        <dbReference type="SAM" id="Phobius"/>
    </source>
</evidence>
<dbReference type="GO" id="GO:0006694">
    <property type="term" value="P:steroid biosynthetic process"/>
    <property type="evidence" value="ECO:0007669"/>
    <property type="project" value="TreeGrafter"/>
</dbReference>
<dbReference type="PANTHER" id="PTHR10556:SF37">
    <property type="entry name" value="3-OXO-5-ALPHA-STEROID 4-DEHYDROGENASE 2"/>
    <property type="match status" value="1"/>
</dbReference>
<evidence type="ECO:0000259" key="7">
    <source>
        <dbReference type="Pfam" id="PF02544"/>
    </source>
</evidence>
<dbReference type="EMBL" id="HBHK01013536">
    <property type="protein sequence ID" value="CAD9684623.1"/>
    <property type="molecule type" value="Transcribed_RNA"/>
</dbReference>
<evidence type="ECO:0000256" key="4">
    <source>
        <dbReference type="ARBA" id="ARBA00022989"/>
    </source>
</evidence>
<protein>
    <recommendedName>
        <fullName evidence="7">3-oxo-5-alpha-steroid 4-dehydrogenase C-terminal domain-containing protein</fullName>
    </recommendedName>
</protein>
<dbReference type="InterPro" id="IPR039357">
    <property type="entry name" value="SRD5A/TECR"/>
</dbReference>
<feature type="transmembrane region" description="Helical" evidence="6">
    <location>
        <begin position="169"/>
        <end position="187"/>
    </location>
</feature>
<feature type="domain" description="3-oxo-5-alpha-steroid 4-dehydrogenase C-terminal" evidence="7">
    <location>
        <begin position="135"/>
        <end position="284"/>
    </location>
</feature>
<dbReference type="InterPro" id="IPR001104">
    <property type="entry name" value="3-oxo-5_a-steroid_4-DH_C"/>
</dbReference>
<feature type="transmembrane region" description="Helical" evidence="6">
    <location>
        <begin position="36"/>
        <end position="55"/>
    </location>
</feature>
<feature type="transmembrane region" description="Helical" evidence="6">
    <location>
        <begin position="6"/>
        <end position="24"/>
    </location>
</feature>
<sequence length="284" mass="31512">MPSVSRVAFLLQFVTVFVAFPILLISGNVTHGVERIVCYIVGTTFLIIGVGLISGPGEQTYGGRFIENASEKLVPSNSGWMIMESPSFAIPFVIVLFFTQSIFDQSIGNKVALGGFMLHYFHRSFIYASLHRGSPMPFATVFGSFIFTTSNGLAQGISLGRLDHVDVNIRFWVGLVIFLLGMIANIHSDHYLITLRKTDEYGKRVYRIPQGGLFEFISAPNLIGEVVEWAGYAIMCNFSIPALCFAVSSFGVLVSRAKHVHRDYQSRFKSKYPTGRRAVIPGLY</sequence>
<keyword evidence="5 6" id="KW-0472">Membrane</keyword>
<evidence type="ECO:0000256" key="1">
    <source>
        <dbReference type="ARBA" id="ARBA00004141"/>
    </source>
</evidence>
<dbReference type="Pfam" id="PF02544">
    <property type="entry name" value="Steroid_dh"/>
    <property type="match status" value="1"/>
</dbReference>
<evidence type="ECO:0000256" key="5">
    <source>
        <dbReference type="ARBA" id="ARBA00023136"/>
    </source>
</evidence>
<feature type="transmembrane region" description="Helical" evidence="6">
    <location>
        <begin position="136"/>
        <end position="157"/>
    </location>
</feature>
<dbReference type="PANTHER" id="PTHR10556">
    <property type="entry name" value="3-OXO-5-ALPHA-STEROID 4-DEHYDROGENASE"/>
    <property type="match status" value="1"/>
</dbReference>
<proteinExistence type="inferred from homology"/>
<reference evidence="8" key="1">
    <citation type="submission" date="2021-01" db="EMBL/GenBank/DDBJ databases">
        <authorList>
            <person name="Corre E."/>
            <person name="Pelletier E."/>
            <person name="Niang G."/>
            <person name="Scheremetjew M."/>
            <person name="Finn R."/>
            <person name="Kale V."/>
            <person name="Holt S."/>
            <person name="Cochrane G."/>
            <person name="Meng A."/>
            <person name="Brown T."/>
            <person name="Cohen L."/>
        </authorList>
    </citation>
    <scope>NUCLEOTIDE SEQUENCE</scope>
    <source>
        <strain evidence="8">NY070348D</strain>
    </source>
</reference>
<dbReference type="GO" id="GO:0016020">
    <property type="term" value="C:membrane"/>
    <property type="evidence" value="ECO:0007669"/>
    <property type="project" value="UniProtKB-SubCell"/>
</dbReference>
<evidence type="ECO:0000313" key="8">
    <source>
        <dbReference type="EMBL" id="CAD9684623.1"/>
    </source>
</evidence>
<keyword evidence="4 6" id="KW-1133">Transmembrane helix</keyword>
<feature type="transmembrane region" description="Helical" evidence="6">
    <location>
        <begin position="111"/>
        <end position="130"/>
    </location>
</feature>
<dbReference type="GO" id="GO:0003865">
    <property type="term" value="F:3-oxo-5-alpha-steroid 4-dehydrogenase activity"/>
    <property type="evidence" value="ECO:0007669"/>
    <property type="project" value="TreeGrafter"/>
</dbReference>
<comment type="subcellular location">
    <subcellularLocation>
        <location evidence="1">Membrane</location>
        <topology evidence="1">Multi-pass membrane protein</topology>
    </subcellularLocation>
</comment>
<dbReference type="AlphaFoldDB" id="A0A7S2RZE2"/>
<gene>
    <name evidence="8" type="ORF">QSP1433_LOCUS8500</name>
</gene>
<feature type="transmembrane region" description="Helical" evidence="6">
    <location>
        <begin position="229"/>
        <end position="254"/>
    </location>
</feature>
<evidence type="ECO:0000256" key="2">
    <source>
        <dbReference type="ARBA" id="ARBA00007742"/>
    </source>
</evidence>
<evidence type="ECO:0000256" key="3">
    <source>
        <dbReference type="ARBA" id="ARBA00022692"/>
    </source>
</evidence>
<name>A0A7S2RZE2_9STRA</name>
<feature type="transmembrane region" description="Helical" evidence="6">
    <location>
        <begin position="80"/>
        <end position="99"/>
    </location>
</feature>
<accession>A0A7S2RZE2</accession>
<keyword evidence="3 6" id="KW-0812">Transmembrane</keyword>
<dbReference type="PROSITE" id="PS50244">
    <property type="entry name" value="S5A_REDUCTASE"/>
    <property type="match status" value="1"/>
</dbReference>
<organism evidence="8">
    <name type="scientific">Mucochytrium quahogii</name>
    <dbReference type="NCBI Taxonomy" id="96639"/>
    <lineage>
        <taxon>Eukaryota</taxon>
        <taxon>Sar</taxon>
        <taxon>Stramenopiles</taxon>
        <taxon>Bigyra</taxon>
        <taxon>Labyrinthulomycetes</taxon>
        <taxon>Thraustochytrida</taxon>
        <taxon>Thraustochytriidae</taxon>
        <taxon>Mucochytrium</taxon>
    </lineage>
</organism>